<comment type="caution">
    <text evidence="1">The sequence shown here is derived from an EMBL/GenBank/DDBJ whole genome shotgun (WGS) entry which is preliminary data.</text>
</comment>
<accession>A0ACC2MMC1</accession>
<name>A0ACC2MMC1_PERAE</name>
<sequence length="100" mass="10583">MRGWRVGEDGLVWILMSIEGNGKKSTRVAFSSIEKGLRRSTEEALGEGISSTRIDSIAEGKSTAAGRIDFAAGGRGTASGEAWSEDFVARCVCSSKKILA</sequence>
<protein>
    <submittedName>
        <fullName evidence="1">Uncharacterized protein</fullName>
    </submittedName>
</protein>
<keyword evidence="2" id="KW-1185">Reference proteome</keyword>
<dbReference type="EMBL" id="CM056810">
    <property type="protein sequence ID" value="KAJ8646855.1"/>
    <property type="molecule type" value="Genomic_DNA"/>
</dbReference>
<evidence type="ECO:0000313" key="2">
    <source>
        <dbReference type="Proteomes" id="UP001234297"/>
    </source>
</evidence>
<evidence type="ECO:0000313" key="1">
    <source>
        <dbReference type="EMBL" id="KAJ8646855.1"/>
    </source>
</evidence>
<reference evidence="1 2" key="1">
    <citation type="journal article" date="2022" name="Hortic Res">
        <title>A haplotype resolved chromosomal level avocado genome allows analysis of novel avocado genes.</title>
        <authorList>
            <person name="Nath O."/>
            <person name="Fletcher S.J."/>
            <person name="Hayward A."/>
            <person name="Shaw L.M."/>
            <person name="Masouleh A.K."/>
            <person name="Furtado A."/>
            <person name="Henry R.J."/>
            <person name="Mitter N."/>
        </authorList>
    </citation>
    <scope>NUCLEOTIDE SEQUENCE [LARGE SCALE GENOMIC DNA]</scope>
    <source>
        <strain evidence="2">cv. Hass</strain>
    </source>
</reference>
<gene>
    <name evidence="1" type="ORF">MRB53_008603</name>
</gene>
<organism evidence="1 2">
    <name type="scientific">Persea americana</name>
    <name type="common">Avocado</name>
    <dbReference type="NCBI Taxonomy" id="3435"/>
    <lineage>
        <taxon>Eukaryota</taxon>
        <taxon>Viridiplantae</taxon>
        <taxon>Streptophyta</taxon>
        <taxon>Embryophyta</taxon>
        <taxon>Tracheophyta</taxon>
        <taxon>Spermatophyta</taxon>
        <taxon>Magnoliopsida</taxon>
        <taxon>Magnoliidae</taxon>
        <taxon>Laurales</taxon>
        <taxon>Lauraceae</taxon>
        <taxon>Persea</taxon>
    </lineage>
</organism>
<dbReference type="Proteomes" id="UP001234297">
    <property type="component" value="Chromosome 2"/>
</dbReference>
<proteinExistence type="predicted"/>